<sequence>MSNRTFSSRPVGKRRPLLAGALAMAALMLLTACATGSPSGGGMTAYGYSLPTSEDSPEAWTLEAEAEEEDTGGGEAIFSNLPTDFRPVRVSDPELKAALTTFWLHVPLRISTACPPLYVGRKLALTSVPVSGEAWRSDMAQAYGKFCEQRGTPGDCLTLFDDGPHLQDNDKRSIALALAVRPALEGVDAEVRAMRNPTRVLATLSFTITAYMALLLAPEPVTKGVALAFSVLMWGYLGWEFFDLLRAYAQLYQDAPQASSFEELREVGDRFGRVIGPNSVRILVMVATATLGETAALVSKGPKLPGFGQASRTIETNTGLRLMDAATGAERAFVSVNEGTIRIVLPVNAVSMTSRNGGGRSALKPEESTKGGRLLPGGHRAFNSFRAFKRHMGKAGDGQEWHHLVEKHKFNLKRFGAEALHNTENVIPLEKSLHERVSAFYSSKNFDITGSYGLTVREWIRAQSYEAQRSFGLLVIRKLRGGEW</sequence>
<keyword evidence="2" id="KW-0732">Signal</keyword>
<keyword evidence="4" id="KW-1185">Reference proteome</keyword>
<protein>
    <recommendedName>
        <fullName evidence="5">Lipoprotein</fullName>
    </recommendedName>
</protein>
<comment type="caution">
    <text evidence="3">The sequence shown here is derived from an EMBL/GenBank/DDBJ whole genome shotgun (WGS) entry which is preliminary data.</text>
</comment>
<feature type="chain" id="PRO_5045801129" description="Lipoprotein" evidence="2">
    <location>
        <begin position="35"/>
        <end position="484"/>
    </location>
</feature>
<gene>
    <name evidence="3" type="ORF">OV287_22505</name>
</gene>
<proteinExistence type="predicted"/>
<evidence type="ECO:0000313" key="3">
    <source>
        <dbReference type="EMBL" id="MCY1077245.1"/>
    </source>
</evidence>
<feature type="signal peptide" evidence="2">
    <location>
        <begin position="1"/>
        <end position="34"/>
    </location>
</feature>
<feature type="region of interest" description="Disordered" evidence="1">
    <location>
        <begin position="355"/>
        <end position="375"/>
    </location>
</feature>
<dbReference type="EMBL" id="JAPNKA010000001">
    <property type="protein sequence ID" value="MCY1077245.1"/>
    <property type="molecule type" value="Genomic_DNA"/>
</dbReference>
<evidence type="ECO:0000313" key="4">
    <source>
        <dbReference type="Proteomes" id="UP001207654"/>
    </source>
</evidence>
<name>A0ABT4A6K0_9BACT</name>
<organism evidence="3 4">
    <name type="scientific">Archangium lansingense</name>
    <dbReference type="NCBI Taxonomy" id="2995310"/>
    <lineage>
        <taxon>Bacteria</taxon>
        <taxon>Pseudomonadati</taxon>
        <taxon>Myxococcota</taxon>
        <taxon>Myxococcia</taxon>
        <taxon>Myxococcales</taxon>
        <taxon>Cystobacterineae</taxon>
        <taxon>Archangiaceae</taxon>
        <taxon>Archangium</taxon>
    </lineage>
</organism>
<evidence type="ECO:0000256" key="1">
    <source>
        <dbReference type="SAM" id="MobiDB-lite"/>
    </source>
</evidence>
<reference evidence="3 4" key="1">
    <citation type="submission" date="2022-11" db="EMBL/GenBank/DDBJ databases">
        <title>Minimal conservation of predation-associated metabolite biosynthetic gene clusters underscores biosynthetic potential of Myxococcota including descriptions for ten novel species: Archangium lansinium sp. nov., Myxococcus landrumus sp. nov., Nannocystis bai.</title>
        <authorList>
            <person name="Ahearne A."/>
            <person name="Stevens C."/>
            <person name="Phillips K."/>
        </authorList>
    </citation>
    <scope>NUCLEOTIDE SEQUENCE [LARGE SCALE GENOMIC DNA]</scope>
    <source>
        <strain evidence="3 4">MIWBW</strain>
    </source>
</reference>
<dbReference type="RefSeq" id="WP_267536091.1">
    <property type="nucleotide sequence ID" value="NZ_JAPNKA010000001.1"/>
</dbReference>
<accession>A0ABT4A6K0</accession>
<evidence type="ECO:0008006" key="5">
    <source>
        <dbReference type="Google" id="ProtNLM"/>
    </source>
</evidence>
<evidence type="ECO:0000256" key="2">
    <source>
        <dbReference type="SAM" id="SignalP"/>
    </source>
</evidence>
<dbReference type="PROSITE" id="PS51257">
    <property type="entry name" value="PROKAR_LIPOPROTEIN"/>
    <property type="match status" value="1"/>
</dbReference>
<dbReference type="Proteomes" id="UP001207654">
    <property type="component" value="Unassembled WGS sequence"/>
</dbReference>